<name>A0A8D8B0W9_CULPI</name>
<sequence length="109" mass="12604">MLRLSVDHWDEYKPTTERRGPIEEESATRKEEEGSTKKAPIRSSRARVLETCLFAKSSYQTKGVEVCDIVVRVRDSVQTATKVQCYLTKENQYPCRRALITEGISWKLH</sequence>
<accession>A0A8D8B0W9</accession>
<evidence type="ECO:0000256" key="1">
    <source>
        <dbReference type="SAM" id="MobiDB-lite"/>
    </source>
</evidence>
<evidence type="ECO:0000313" key="2">
    <source>
        <dbReference type="EMBL" id="CAG6466802.1"/>
    </source>
</evidence>
<feature type="compositionally biased region" description="Basic and acidic residues" evidence="1">
    <location>
        <begin position="1"/>
        <end position="36"/>
    </location>
</feature>
<organism evidence="2">
    <name type="scientific">Culex pipiens</name>
    <name type="common">House mosquito</name>
    <dbReference type="NCBI Taxonomy" id="7175"/>
    <lineage>
        <taxon>Eukaryota</taxon>
        <taxon>Metazoa</taxon>
        <taxon>Ecdysozoa</taxon>
        <taxon>Arthropoda</taxon>
        <taxon>Hexapoda</taxon>
        <taxon>Insecta</taxon>
        <taxon>Pterygota</taxon>
        <taxon>Neoptera</taxon>
        <taxon>Endopterygota</taxon>
        <taxon>Diptera</taxon>
        <taxon>Nematocera</taxon>
        <taxon>Culicoidea</taxon>
        <taxon>Culicidae</taxon>
        <taxon>Culicinae</taxon>
        <taxon>Culicini</taxon>
        <taxon>Culex</taxon>
        <taxon>Culex</taxon>
    </lineage>
</organism>
<dbReference type="EMBL" id="HBUE01302434">
    <property type="protein sequence ID" value="CAG6579602.1"/>
    <property type="molecule type" value="Transcribed_RNA"/>
</dbReference>
<proteinExistence type="predicted"/>
<dbReference type="AlphaFoldDB" id="A0A8D8B0W9"/>
<dbReference type="EMBL" id="HBUE01057105">
    <property type="protein sequence ID" value="CAG6466808.1"/>
    <property type="molecule type" value="Transcribed_RNA"/>
</dbReference>
<dbReference type="EMBL" id="HBUE01196415">
    <property type="protein sequence ID" value="CAG6527876.1"/>
    <property type="molecule type" value="Transcribed_RNA"/>
</dbReference>
<protein>
    <submittedName>
        <fullName evidence="2">(northern house mosquito) hypothetical protein</fullName>
    </submittedName>
</protein>
<feature type="region of interest" description="Disordered" evidence="1">
    <location>
        <begin position="1"/>
        <end position="42"/>
    </location>
</feature>
<dbReference type="EMBL" id="HBUE01057104">
    <property type="protein sequence ID" value="CAG6466805.1"/>
    <property type="molecule type" value="Transcribed_RNA"/>
</dbReference>
<dbReference type="EMBL" id="HBUE01057102">
    <property type="protein sequence ID" value="CAG6466799.1"/>
    <property type="molecule type" value="Transcribed_RNA"/>
</dbReference>
<reference evidence="2" key="1">
    <citation type="submission" date="2021-05" db="EMBL/GenBank/DDBJ databases">
        <authorList>
            <person name="Alioto T."/>
            <person name="Alioto T."/>
            <person name="Gomez Garrido J."/>
        </authorList>
    </citation>
    <scope>NUCLEOTIDE SEQUENCE</scope>
</reference>
<dbReference type="EMBL" id="HBUE01057103">
    <property type="protein sequence ID" value="CAG6466802.1"/>
    <property type="molecule type" value="Transcribed_RNA"/>
</dbReference>